<keyword evidence="6 8" id="KW-0234">DNA repair</keyword>
<dbReference type="InterPro" id="IPR003717">
    <property type="entry name" value="RecO"/>
</dbReference>
<evidence type="ECO:0000256" key="6">
    <source>
        <dbReference type="ARBA" id="ARBA00023204"/>
    </source>
</evidence>
<accession>A0A1Y5H9U7</accession>
<dbReference type="Gene3D" id="1.20.1440.120">
    <property type="entry name" value="Recombination protein O, C-terminal domain"/>
    <property type="match status" value="1"/>
</dbReference>
<feature type="domain" description="DNA replication/recombination mediator RecO N-terminal" evidence="9">
    <location>
        <begin position="11"/>
        <end position="75"/>
    </location>
</feature>
<dbReference type="Gene3D" id="2.40.50.140">
    <property type="entry name" value="Nucleic acid-binding proteins"/>
    <property type="match status" value="1"/>
</dbReference>
<dbReference type="GO" id="GO:0043590">
    <property type="term" value="C:bacterial nucleoid"/>
    <property type="evidence" value="ECO:0007669"/>
    <property type="project" value="TreeGrafter"/>
</dbReference>
<comment type="caution">
    <text evidence="10">The sequence shown here is derived from an EMBL/GenBank/DDBJ whole genome shotgun (WGS) entry which is preliminary data.</text>
</comment>
<name>A0A1Y5H9U7_OLEAN</name>
<evidence type="ECO:0000313" key="10">
    <source>
        <dbReference type="EMBL" id="OUS33989.1"/>
    </source>
</evidence>
<evidence type="ECO:0000256" key="1">
    <source>
        <dbReference type="ARBA" id="ARBA00003065"/>
    </source>
</evidence>
<keyword evidence="4 8" id="KW-0227">DNA damage</keyword>
<evidence type="ECO:0000256" key="2">
    <source>
        <dbReference type="ARBA" id="ARBA00007452"/>
    </source>
</evidence>
<dbReference type="PANTHER" id="PTHR33991:SF1">
    <property type="entry name" value="DNA REPAIR PROTEIN RECO"/>
    <property type="match status" value="1"/>
</dbReference>
<evidence type="ECO:0000256" key="7">
    <source>
        <dbReference type="ARBA" id="ARBA00033409"/>
    </source>
</evidence>
<dbReference type="SUPFAM" id="SSF57863">
    <property type="entry name" value="ArfGap/RecO-like zinc finger"/>
    <property type="match status" value="1"/>
</dbReference>
<dbReference type="NCBIfam" id="TIGR00613">
    <property type="entry name" value="reco"/>
    <property type="match status" value="1"/>
</dbReference>
<evidence type="ECO:0000259" key="9">
    <source>
        <dbReference type="Pfam" id="PF11967"/>
    </source>
</evidence>
<dbReference type="Pfam" id="PF02565">
    <property type="entry name" value="RecO_C"/>
    <property type="match status" value="1"/>
</dbReference>
<reference evidence="11" key="1">
    <citation type="journal article" date="2017" name="Proc. Natl. Acad. Sci. U.S.A.">
        <title>Simulation of Deepwater Horizon oil plume reveals substrate specialization within a complex community of hydrocarbon degraders.</title>
        <authorList>
            <person name="Hu P."/>
            <person name="Dubinsky E.A."/>
            <person name="Probst A.J."/>
            <person name="Wang J."/>
            <person name="Sieber C.M.K."/>
            <person name="Tom L.M."/>
            <person name="Gardinali P."/>
            <person name="Banfield J.F."/>
            <person name="Atlas R.M."/>
            <person name="Andersen G.L."/>
        </authorList>
    </citation>
    <scope>NUCLEOTIDE SEQUENCE [LARGE SCALE GENOMIC DNA]</scope>
</reference>
<dbReference type="AlphaFoldDB" id="A0A1Y5H9U7"/>
<evidence type="ECO:0000256" key="4">
    <source>
        <dbReference type="ARBA" id="ARBA00022763"/>
    </source>
</evidence>
<evidence type="ECO:0000256" key="5">
    <source>
        <dbReference type="ARBA" id="ARBA00023172"/>
    </source>
</evidence>
<dbReference type="EMBL" id="MABE01000731">
    <property type="protein sequence ID" value="OUS33989.1"/>
    <property type="molecule type" value="Genomic_DNA"/>
</dbReference>
<proteinExistence type="inferred from homology"/>
<dbReference type="InterPro" id="IPR022572">
    <property type="entry name" value="DNA_rep/recomb_RecO_N"/>
</dbReference>
<evidence type="ECO:0000313" key="11">
    <source>
        <dbReference type="Proteomes" id="UP000227088"/>
    </source>
</evidence>
<dbReference type="Pfam" id="PF11967">
    <property type="entry name" value="RecO_N"/>
    <property type="match status" value="1"/>
</dbReference>
<dbReference type="InterPro" id="IPR042242">
    <property type="entry name" value="RecO_C"/>
</dbReference>
<sequence>MNDDLSGASVRQSYYVLHRKPYRESSQILDLFCEKQGRFSALYRVNKKNPPLQPFIPYQIQFSGRGHLKYCQYVEANYSSFTELKGHLLKGKNLYCGFYLNELIMRLTWQDEPQAELFKVYQQTLQGLLLLDNDEQSEPFLRRFEFHLLAILGYQYNWLQDSDCRDIQAKQHYNFDPHAGFKAINAEAYGGMVTPVVPGRYANFPGEAILAIAANDWGHALSWQVAKQIARLALQPLLGDKPLASRELFQKI</sequence>
<evidence type="ECO:0000256" key="8">
    <source>
        <dbReference type="HAMAP-Rule" id="MF_00201"/>
    </source>
</evidence>
<dbReference type="Proteomes" id="UP000227088">
    <property type="component" value="Unassembled WGS sequence"/>
</dbReference>
<evidence type="ECO:0000256" key="3">
    <source>
        <dbReference type="ARBA" id="ARBA00021310"/>
    </source>
</evidence>
<dbReference type="PANTHER" id="PTHR33991">
    <property type="entry name" value="DNA REPAIR PROTEIN RECO"/>
    <property type="match status" value="1"/>
</dbReference>
<dbReference type="InterPro" id="IPR037278">
    <property type="entry name" value="ARFGAP/RecO"/>
</dbReference>
<keyword evidence="5 8" id="KW-0233">DNA recombination</keyword>
<organism evidence="10 11">
    <name type="scientific">Oleispira antarctica</name>
    <dbReference type="NCBI Taxonomy" id="188908"/>
    <lineage>
        <taxon>Bacteria</taxon>
        <taxon>Pseudomonadati</taxon>
        <taxon>Pseudomonadota</taxon>
        <taxon>Gammaproteobacteria</taxon>
        <taxon>Oceanospirillales</taxon>
        <taxon>Oceanospirillaceae</taxon>
        <taxon>Oleispira</taxon>
    </lineage>
</organism>
<comment type="similarity">
    <text evidence="2 8">Belongs to the RecO family.</text>
</comment>
<dbReference type="InterPro" id="IPR012340">
    <property type="entry name" value="NA-bd_OB-fold"/>
</dbReference>
<dbReference type="SUPFAM" id="SSF50249">
    <property type="entry name" value="Nucleic acid-binding proteins"/>
    <property type="match status" value="1"/>
</dbReference>
<dbReference type="GO" id="GO:0006302">
    <property type="term" value="P:double-strand break repair"/>
    <property type="evidence" value="ECO:0007669"/>
    <property type="project" value="TreeGrafter"/>
</dbReference>
<comment type="function">
    <text evidence="1 8">Involved in DNA repair and RecF pathway recombination.</text>
</comment>
<protein>
    <recommendedName>
        <fullName evidence="3 8">DNA repair protein RecO</fullName>
    </recommendedName>
    <alternativeName>
        <fullName evidence="7 8">Recombination protein O</fullName>
    </alternativeName>
</protein>
<gene>
    <name evidence="8" type="primary">recO</name>
    <name evidence="10" type="ORF">A9R00_12785</name>
</gene>
<dbReference type="GO" id="GO:0006310">
    <property type="term" value="P:DNA recombination"/>
    <property type="evidence" value="ECO:0007669"/>
    <property type="project" value="UniProtKB-UniRule"/>
</dbReference>
<dbReference type="HAMAP" id="MF_00201">
    <property type="entry name" value="RecO"/>
    <property type="match status" value="1"/>
</dbReference>